<gene>
    <name evidence="4" type="ORF">DH2020_019032</name>
</gene>
<keyword evidence="2" id="KW-0808">Transferase</keyword>
<keyword evidence="5" id="KW-1185">Reference proteome</keyword>
<name>A0ABR0WPP6_REHGL</name>
<reference evidence="4 5" key="1">
    <citation type="journal article" date="2021" name="Comput. Struct. Biotechnol. J.">
        <title>De novo genome assembly of the potent medicinal plant Rehmannia glutinosa using nanopore technology.</title>
        <authorList>
            <person name="Ma L."/>
            <person name="Dong C."/>
            <person name="Song C."/>
            <person name="Wang X."/>
            <person name="Zheng X."/>
            <person name="Niu Y."/>
            <person name="Chen S."/>
            <person name="Feng W."/>
        </authorList>
    </citation>
    <scope>NUCLEOTIDE SEQUENCE [LARGE SCALE GENOMIC DNA]</scope>
    <source>
        <strain evidence="4">DH-2019</strain>
    </source>
</reference>
<dbReference type="PANTHER" id="PTHR31623">
    <property type="entry name" value="F21J9.9"/>
    <property type="match status" value="1"/>
</dbReference>
<dbReference type="EMBL" id="JABTTQ020000010">
    <property type="protein sequence ID" value="KAK6148120.1"/>
    <property type="molecule type" value="Genomic_DNA"/>
</dbReference>
<evidence type="ECO:0000256" key="2">
    <source>
        <dbReference type="ARBA" id="ARBA00022679"/>
    </source>
</evidence>
<proteinExistence type="inferred from homology"/>
<evidence type="ECO:0000313" key="4">
    <source>
        <dbReference type="EMBL" id="KAK6148120.1"/>
    </source>
</evidence>
<dbReference type="Proteomes" id="UP001318860">
    <property type="component" value="Unassembled WGS sequence"/>
</dbReference>
<comment type="caution">
    <text evidence="4">The sequence shown here is derived from an EMBL/GenBank/DDBJ whole genome shotgun (WGS) entry which is preliminary data.</text>
</comment>
<protein>
    <submittedName>
        <fullName evidence="4">Uncharacterized protein</fullName>
    </submittedName>
</protein>
<dbReference type="PANTHER" id="PTHR31623:SF110">
    <property type="entry name" value="VINORINE SYNTHASE-LIKE"/>
    <property type="match status" value="1"/>
</dbReference>
<keyword evidence="3" id="KW-0012">Acyltransferase</keyword>
<evidence type="ECO:0000256" key="3">
    <source>
        <dbReference type="ARBA" id="ARBA00023315"/>
    </source>
</evidence>
<comment type="similarity">
    <text evidence="1">Belongs to the plant acyltransferase family.</text>
</comment>
<evidence type="ECO:0000256" key="1">
    <source>
        <dbReference type="ARBA" id="ARBA00009861"/>
    </source>
</evidence>
<dbReference type="InterPro" id="IPR023213">
    <property type="entry name" value="CAT-like_dom_sf"/>
</dbReference>
<sequence>MVVLNMEIISKEMIRPSSPTPHHRITNLKLSFLDQIAPPVYVPLIFFYQNDEPDLKNTNHAQKSQLVKQSLSKILTEFHPVAGRIQENSLVDCNDAGAEFIEARVHTRLTQIIKEPKMEELKQFLPVETLSYQTEKAILSVKITFFDCGGIAVGVCLSHKIADGTSLVAFMNAWAATCRDQVIGSEPSFDMAAHFPPMDLSGASGFTQLKQLAAAGGGGDVKNPTRVEAVSAFIWRHFIDAAKAKAKLLLGDDINKLKTSSFVAVHAGDCDIVNKLRDAIREIDEGYVNKVQNGEYLRLLSKSVDLVKGDDVEICNFSSWCRFPMYEADFGWGKPVWVCTTTLPFKNLVILMSTPCGGGIEAWVNVPRDELNMLQTHYDMLGSVTSMDFVNASN</sequence>
<dbReference type="Pfam" id="PF02458">
    <property type="entry name" value="Transferase"/>
    <property type="match status" value="2"/>
</dbReference>
<organism evidence="4 5">
    <name type="scientific">Rehmannia glutinosa</name>
    <name type="common">Chinese foxglove</name>
    <dbReference type="NCBI Taxonomy" id="99300"/>
    <lineage>
        <taxon>Eukaryota</taxon>
        <taxon>Viridiplantae</taxon>
        <taxon>Streptophyta</taxon>
        <taxon>Embryophyta</taxon>
        <taxon>Tracheophyta</taxon>
        <taxon>Spermatophyta</taxon>
        <taxon>Magnoliopsida</taxon>
        <taxon>eudicotyledons</taxon>
        <taxon>Gunneridae</taxon>
        <taxon>Pentapetalae</taxon>
        <taxon>asterids</taxon>
        <taxon>lamiids</taxon>
        <taxon>Lamiales</taxon>
        <taxon>Orobanchaceae</taxon>
        <taxon>Rehmannieae</taxon>
        <taxon>Rehmannia</taxon>
    </lineage>
</organism>
<dbReference type="Gene3D" id="3.30.559.10">
    <property type="entry name" value="Chloramphenicol acetyltransferase-like domain"/>
    <property type="match status" value="3"/>
</dbReference>
<evidence type="ECO:0000313" key="5">
    <source>
        <dbReference type="Proteomes" id="UP001318860"/>
    </source>
</evidence>
<accession>A0ABR0WPP6</accession>